<name>A0AAD6QZ46_9ROSI</name>
<comment type="caution">
    <text evidence="2">The sequence shown here is derived from an EMBL/GenBank/DDBJ whole genome shotgun (WGS) entry which is preliminary data.</text>
</comment>
<dbReference type="EMBL" id="JAQIZT010000004">
    <property type="protein sequence ID" value="KAJ6999370.1"/>
    <property type="molecule type" value="Genomic_DNA"/>
</dbReference>
<organism evidence="2 3">
    <name type="scientific">Populus alba x Populus x berolinensis</name>
    <dbReference type="NCBI Taxonomy" id="444605"/>
    <lineage>
        <taxon>Eukaryota</taxon>
        <taxon>Viridiplantae</taxon>
        <taxon>Streptophyta</taxon>
        <taxon>Embryophyta</taxon>
        <taxon>Tracheophyta</taxon>
        <taxon>Spermatophyta</taxon>
        <taxon>Magnoliopsida</taxon>
        <taxon>eudicotyledons</taxon>
        <taxon>Gunneridae</taxon>
        <taxon>Pentapetalae</taxon>
        <taxon>rosids</taxon>
        <taxon>fabids</taxon>
        <taxon>Malpighiales</taxon>
        <taxon>Salicaceae</taxon>
        <taxon>Saliceae</taxon>
        <taxon>Populus</taxon>
    </lineage>
</organism>
<reference evidence="2 3" key="1">
    <citation type="journal article" date="2023" name="Mol. Ecol. Resour.">
        <title>Chromosome-level genome assembly of a triploid poplar Populus alba 'Berolinensis'.</title>
        <authorList>
            <person name="Chen S."/>
            <person name="Yu Y."/>
            <person name="Wang X."/>
            <person name="Wang S."/>
            <person name="Zhang T."/>
            <person name="Zhou Y."/>
            <person name="He R."/>
            <person name="Meng N."/>
            <person name="Wang Y."/>
            <person name="Liu W."/>
            <person name="Liu Z."/>
            <person name="Liu J."/>
            <person name="Guo Q."/>
            <person name="Huang H."/>
            <person name="Sederoff R.R."/>
            <person name="Wang G."/>
            <person name="Qu G."/>
            <person name="Chen S."/>
        </authorList>
    </citation>
    <scope>NUCLEOTIDE SEQUENCE [LARGE SCALE GENOMIC DNA]</scope>
    <source>
        <strain evidence="2">SC-2020</strain>
    </source>
</reference>
<dbReference type="Proteomes" id="UP001164929">
    <property type="component" value="Chromosome 4"/>
</dbReference>
<feature type="region of interest" description="Disordered" evidence="1">
    <location>
        <begin position="1"/>
        <end position="20"/>
    </location>
</feature>
<proteinExistence type="predicted"/>
<evidence type="ECO:0000313" key="3">
    <source>
        <dbReference type="Proteomes" id="UP001164929"/>
    </source>
</evidence>
<accession>A0AAD6QZ46</accession>
<gene>
    <name evidence="2" type="ORF">NC653_010154</name>
</gene>
<evidence type="ECO:0000313" key="2">
    <source>
        <dbReference type="EMBL" id="KAJ6999370.1"/>
    </source>
</evidence>
<keyword evidence="3" id="KW-1185">Reference proteome</keyword>
<protein>
    <submittedName>
        <fullName evidence="2">Uncharacterized protein</fullName>
    </submittedName>
</protein>
<sequence length="110" mass="12430">MPANKSQGASYRQTQASDPVQEQKIYKIRKVVASGPGSVWFLMEHKLDTMLGFFTGSHTSSHGNITLKFFLCSLHMARIVILKDKSSAVESRGMQRVYYYREGKGRDSKP</sequence>
<evidence type="ECO:0000256" key="1">
    <source>
        <dbReference type="SAM" id="MobiDB-lite"/>
    </source>
</evidence>
<dbReference type="AlphaFoldDB" id="A0AAD6QZ46"/>